<keyword evidence="2" id="KW-0805">Transcription regulation</keyword>
<evidence type="ECO:0000259" key="7">
    <source>
        <dbReference type="Pfam" id="PF08281"/>
    </source>
</evidence>
<dbReference type="Pfam" id="PF08281">
    <property type="entry name" value="Sigma70_r4_2"/>
    <property type="match status" value="1"/>
</dbReference>
<reference evidence="8 9" key="1">
    <citation type="journal article" date="2016" name="Nat. Commun.">
        <title>Thousands of microbial genomes shed light on interconnected biogeochemical processes in an aquifer system.</title>
        <authorList>
            <person name="Anantharaman K."/>
            <person name="Brown C.T."/>
            <person name="Hug L.A."/>
            <person name="Sharon I."/>
            <person name="Castelle C.J."/>
            <person name="Probst A.J."/>
            <person name="Thomas B.C."/>
            <person name="Singh A."/>
            <person name="Wilkins M.J."/>
            <person name="Karaoz U."/>
            <person name="Brodie E.L."/>
            <person name="Williams K.H."/>
            <person name="Hubbard S.S."/>
            <person name="Banfield J.F."/>
        </authorList>
    </citation>
    <scope>NUCLEOTIDE SEQUENCE [LARGE SCALE GENOMIC DNA]</scope>
</reference>
<dbReference type="InterPro" id="IPR039425">
    <property type="entry name" value="RNA_pol_sigma-70-like"/>
</dbReference>
<dbReference type="SUPFAM" id="SSF88659">
    <property type="entry name" value="Sigma3 and sigma4 domains of RNA polymerase sigma factors"/>
    <property type="match status" value="1"/>
</dbReference>
<dbReference type="PANTHER" id="PTHR43133:SF8">
    <property type="entry name" value="RNA POLYMERASE SIGMA FACTOR HI_1459-RELATED"/>
    <property type="match status" value="1"/>
</dbReference>
<feature type="domain" description="RNA polymerase sigma factor 70 region 4 type 2" evidence="7">
    <location>
        <begin position="122"/>
        <end position="171"/>
    </location>
</feature>
<evidence type="ECO:0000256" key="4">
    <source>
        <dbReference type="ARBA" id="ARBA00023125"/>
    </source>
</evidence>
<dbReference type="InterPro" id="IPR013249">
    <property type="entry name" value="RNA_pol_sigma70_r4_t2"/>
</dbReference>
<evidence type="ECO:0000256" key="1">
    <source>
        <dbReference type="ARBA" id="ARBA00010641"/>
    </source>
</evidence>
<dbReference type="GO" id="GO:0003677">
    <property type="term" value="F:DNA binding"/>
    <property type="evidence" value="ECO:0007669"/>
    <property type="project" value="UniProtKB-KW"/>
</dbReference>
<keyword evidence="4" id="KW-0238">DNA-binding</keyword>
<comment type="caution">
    <text evidence="8">The sequence shown here is derived from an EMBL/GenBank/DDBJ whole genome shotgun (WGS) entry which is preliminary data.</text>
</comment>
<dbReference type="GO" id="GO:0006352">
    <property type="term" value="P:DNA-templated transcription initiation"/>
    <property type="evidence" value="ECO:0007669"/>
    <property type="project" value="InterPro"/>
</dbReference>
<gene>
    <name evidence="8" type="ORF">A2758_02275</name>
</gene>
<organism evidence="8 9">
    <name type="scientific">Candidatus Zambryskibacteria bacterium RIFCSPHIGHO2_01_FULL_49_18</name>
    <dbReference type="NCBI Taxonomy" id="1802740"/>
    <lineage>
        <taxon>Bacteria</taxon>
        <taxon>Candidatus Zambryskiibacteriota</taxon>
    </lineage>
</organism>
<sequence length="187" mass="21653">MEKIINSVVVNRVADVFGEVYEREADAIFRFCLLRTSDREVALDFTQDTFLRFWNSLMLEKDIKNHRTFLFTIARNIIIDWYRKKKAFSLETMMENAAEGRSSFALAALDNVETNAEAEFLIRKIGELPEPYGNAVYLRCVEELKPREISEILGESANVISVRISRGLEQLRNMLHMENAKTKHANT</sequence>
<dbReference type="GO" id="GO:0016987">
    <property type="term" value="F:sigma factor activity"/>
    <property type="evidence" value="ECO:0007669"/>
    <property type="project" value="UniProtKB-KW"/>
</dbReference>
<keyword evidence="5" id="KW-0804">Transcription</keyword>
<dbReference type="Gene3D" id="1.10.1740.10">
    <property type="match status" value="1"/>
</dbReference>
<dbReference type="InterPro" id="IPR036388">
    <property type="entry name" value="WH-like_DNA-bd_sf"/>
</dbReference>
<dbReference type="Proteomes" id="UP000178612">
    <property type="component" value="Unassembled WGS sequence"/>
</dbReference>
<dbReference type="InterPro" id="IPR013324">
    <property type="entry name" value="RNA_pol_sigma_r3/r4-like"/>
</dbReference>
<dbReference type="NCBIfam" id="TIGR02937">
    <property type="entry name" value="sigma70-ECF"/>
    <property type="match status" value="1"/>
</dbReference>
<dbReference type="AlphaFoldDB" id="A0A1G2T378"/>
<name>A0A1G2T378_9BACT</name>
<evidence type="ECO:0000313" key="9">
    <source>
        <dbReference type="Proteomes" id="UP000178612"/>
    </source>
</evidence>
<comment type="similarity">
    <text evidence="1">Belongs to the sigma-70 factor family. ECF subfamily.</text>
</comment>
<accession>A0A1G2T378</accession>
<keyword evidence="3" id="KW-0731">Sigma factor</keyword>
<dbReference type="Pfam" id="PF04542">
    <property type="entry name" value="Sigma70_r2"/>
    <property type="match status" value="1"/>
</dbReference>
<dbReference type="EMBL" id="MHVJ01000013">
    <property type="protein sequence ID" value="OHA91269.1"/>
    <property type="molecule type" value="Genomic_DNA"/>
</dbReference>
<evidence type="ECO:0000256" key="2">
    <source>
        <dbReference type="ARBA" id="ARBA00023015"/>
    </source>
</evidence>
<feature type="domain" description="RNA polymerase sigma-70 region 2" evidence="6">
    <location>
        <begin position="21"/>
        <end position="86"/>
    </location>
</feature>
<evidence type="ECO:0000256" key="5">
    <source>
        <dbReference type="ARBA" id="ARBA00023163"/>
    </source>
</evidence>
<evidence type="ECO:0008006" key="10">
    <source>
        <dbReference type="Google" id="ProtNLM"/>
    </source>
</evidence>
<proteinExistence type="inferred from homology"/>
<dbReference type="PANTHER" id="PTHR43133">
    <property type="entry name" value="RNA POLYMERASE ECF-TYPE SIGMA FACTO"/>
    <property type="match status" value="1"/>
</dbReference>
<dbReference type="Gene3D" id="1.10.10.10">
    <property type="entry name" value="Winged helix-like DNA-binding domain superfamily/Winged helix DNA-binding domain"/>
    <property type="match status" value="1"/>
</dbReference>
<evidence type="ECO:0000313" key="8">
    <source>
        <dbReference type="EMBL" id="OHA91269.1"/>
    </source>
</evidence>
<protein>
    <recommendedName>
        <fullName evidence="10">RNA polymerase sigma factor</fullName>
    </recommendedName>
</protein>
<dbReference type="InterPro" id="IPR007627">
    <property type="entry name" value="RNA_pol_sigma70_r2"/>
</dbReference>
<evidence type="ECO:0000259" key="6">
    <source>
        <dbReference type="Pfam" id="PF04542"/>
    </source>
</evidence>
<evidence type="ECO:0000256" key="3">
    <source>
        <dbReference type="ARBA" id="ARBA00023082"/>
    </source>
</evidence>
<dbReference type="SUPFAM" id="SSF88946">
    <property type="entry name" value="Sigma2 domain of RNA polymerase sigma factors"/>
    <property type="match status" value="1"/>
</dbReference>
<dbReference type="InterPro" id="IPR013325">
    <property type="entry name" value="RNA_pol_sigma_r2"/>
</dbReference>
<dbReference type="InterPro" id="IPR014284">
    <property type="entry name" value="RNA_pol_sigma-70_dom"/>
</dbReference>